<name>A0A1E1EYJ7_9SPHN</name>
<dbReference type="RefSeq" id="WP_066518449.1">
    <property type="nucleotide sequence ID" value="NZ_AP017655.1"/>
</dbReference>
<dbReference type="Proteomes" id="UP000218272">
    <property type="component" value="Chromosome SCLO_1"/>
</dbReference>
<dbReference type="AlphaFoldDB" id="A0A1E1EYJ7"/>
<gene>
    <name evidence="2" type="ORF">SCLO_1002940</name>
</gene>
<evidence type="ECO:0000313" key="3">
    <source>
        <dbReference type="Proteomes" id="UP000218272"/>
    </source>
</evidence>
<evidence type="ECO:0000256" key="1">
    <source>
        <dbReference type="SAM" id="Phobius"/>
    </source>
</evidence>
<keyword evidence="1" id="KW-1133">Transmembrane helix</keyword>
<organism evidence="2 3">
    <name type="scientific">Sphingobium cloacae</name>
    <dbReference type="NCBI Taxonomy" id="120107"/>
    <lineage>
        <taxon>Bacteria</taxon>
        <taxon>Pseudomonadati</taxon>
        <taxon>Pseudomonadota</taxon>
        <taxon>Alphaproteobacteria</taxon>
        <taxon>Sphingomonadales</taxon>
        <taxon>Sphingomonadaceae</taxon>
        <taxon>Sphingobium</taxon>
    </lineage>
</organism>
<keyword evidence="1" id="KW-0812">Transmembrane</keyword>
<feature type="transmembrane region" description="Helical" evidence="1">
    <location>
        <begin position="71"/>
        <end position="96"/>
    </location>
</feature>
<sequence>MSVRPIKVKLHRYIGLSHRTAGRWPWLLLLIFVSGVALHRAVPYAIADYGHFQVQPLHPALAQPLTDPLWRIAISATGILIALIFVTGVSFVGAGAGRPNHVQSRGERKQGEDA</sequence>
<reference evidence="2 3" key="1">
    <citation type="submission" date="2016-10" db="EMBL/GenBank/DDBJ databases">
        <title>Complete Genome Sequence of the Nonylphenol-Degrading Bacterium Sphingobium cloacae JCM 10874T.</title>
        <authorList>
            <person name="Ootsuka M."/>
            <person name="Nishizawa T."/>
            <person name="Ohta H."/>
        </authorList>
    </citation>
    <scope>NUCLEOTIDE SEQUENCE [LARGE SCALE GENOMIC DNA]</scope>
    <source>
        <strain evidence="2 3">JCM 10874</strain>
    </source>
</reference>
<dbReference type="KEGG" id="sclo:SCLO_1002940"/>
<evidence type="ECO:0000313" key="2">
    <source>
        <dbReference type="EMBL" id="BAV63334.1"/>
    </source>
</evidence>
<dbReference type="EMBL" id="AP017655">
    <property type="protein sequence ID" value="BAV63334.1"/>
    <property type="molecule type" value="Genomic_DNA"/>
</dbReference>
<keyword evidence="3" id="KW-1185">Reference proteome</keyword>
<accession>A0A1E1EYJ7</accession>
<proteinExistence type="predicted"/>
<protein>
    <submittedName>
        <fullName evidence="2">Uncharacterized protein</fullName>
    </submittedName>
</protein>
<keyword evidence="1" id="KW-0472">Membrane</keyword>